<feature type="transmembrane region" description="Helical" evidence="1">
    <location>
        <begin position="41"/>
        <end position="62"/>
    </location>
</feature>
<evidence type="ECO:0008006" key="4">
    <source>
        <dbReference type="Google" id="ProtNLM"/>
    </source>
</evidence>
<organism evidence="2 3">
    <name type="scientific">Nocardioides islandensis</name>
    <dbReference type="NCBI Taxonomy" id="433663"/>
    <lineage>
        <taxon>Bacteria</taxon>
        <taxon>Bacillati</taxon>
        <taxon>Actinomycetota</taxon>
        <taxon>Actinomycetes</taxon>
        <taxon>Propionibacteriales</taxon>
        <taxon>Nocardioidaceae</taxon>
        <taxon>Nocardioides</taxon>
    </lineage>
</organism>
<keyword evidence="1" id="KW-0812">Transmembrane</keyword>
<accession>A0A930VJY3</accession>
<keyword evidence="1" id="KW-1133">Transmembrane helix</keyword>
<dbReference type="AlphaFoldDB" id="A0A930VJY3"/>
<keyword evidence="1" id="KW-0472">Membrane</keyword>
<dbReference type="EMBL" id="JADKPN010000021">
    <property type="protein sequence ID" value="MBF4765996.1"/>
    <property type="molecule type" value="Genomic_DNA"/>
</dbReference>
<keyword evidence="3" id="KW-1185">Reference proteome</keyword>
<feature type="transmembrane region" description="Helical" evidence="1">
    <location>
        <begin position="276"/>
        <end position="297"/>
    </location>
</feature>
<comment type="caution">
    <text evidence="2">The sequence shown here is derived from an EMBL/GenBank/DDBJ whole genome shotgun (WGS) entry which is preliminary data.</text>
</comment>
<feature type="transmembrane region" description="Helical" evidence="1">
    <location>
        <begin position="144"/>
        <end position="162"/>
    </location>
</feature>
<dbReference type="Proteomes" id="UP000640489">
    <property type="component" value="Unassembled WGS sequence"/>
</dbReference>
<feature type="transmembrane region" description="Helical" evidence="1">
    <location>
        <begin position="103"/>
        <end position="129"/>
    </location>
</feature>
<proteinExistence type="predicted"/>
<name>A0A930VJY3_9ACTN</name>
<reference evidence="2" key="1">
    <citation type="submission" date="2020-11" db="EMBL/GenBank/DDBJ databases">
        <title>Nocardioides sp. nov., isolated from Soil of Cynanchum wilfordii Hemsley rhizosphere.</title>
        <authorList>
            <person name="Lee J.-S."/>
            <person name="Suh M.K."/>
            <person name="Kim J.-S."/>
        </authorList>
    </citation>
    <scope>NUCLEOTIDE SEQUENCE</scope>
    <source>
        <strain evidence="2">KCTC 19275</strain>
    </source>
</reference>
<evidence type="ECO:0000256" key="1">
    <source>
        <dbReference type="SAM" id="Phobius"/>
    </source>
</evidence>
<sequence>MAARQDAAVRDAEKWFLDHGLPYFVDDVRAKVRARMSRPRIAVVLAVSVIASAAAGLGVGLASDSTSFGFATASWLLLAAVAAYALVVLRMHDIAGWALRRAFASLGLLFPLATRALPMLLLFVTFLFINTEVWQVTSAMDAGVLWTAVLFFGLAATGFLLVRLDEELDQFDDDISAETLLDVTADTPLAPTAHRLVDAGVDLQAEAEVTGLQKFNLVLALLVAQAVQVFLLAIAVFAFFVVFGVVAIDDTVISTWVTTAGTPHYDLGQSLVSSELARVSIFLAAFSGLYFTVYAVMDSNYREQFFTQIMRELARVVGARICYRELRRTGRETG</sequence>
<protein>
    <recommendedName>
        <fullName evidence="4">Integral membrane protein</fullName>
    </recommendedName>
</protein>
<gene>
    <name evidence="2" type="ORF">ISU07_22905</name>
</gene>
<feature type="transmembrane region" description="Helical" evidence="1">
    <location>
        <begin position="217"/>
        <end position="248"/>
    </location>
</feature>
<evidence type="ECO:0000313" key="3">
    <source>
        <dbReference type="Proteomes" id="UP000640489"/>
    </source>
</evidence>
<dbReference type="RefSeq" id="WP_194709181.1">
    <property type="nucleotide sequence ID" value="NZ_JADKPN010000021.1"/>
</dbReference>
<feature type="transmembrane region" description="Helical" evidence="1">
    <location>
        <begin position="68"/>
        <end position="91"/>
    </location>
</feature>
<evidence type="ECO:0000313" key="2">
    <source>
        <dbReference type="EMBL" id="MBF4765996.1"/>
    </source>
</evidence>